<name>A0A9D1CK68_9FIRM</name>
<reference evidence="1" key="2">
    <citation type="journal article" date="2021" name="PeerJ">
        <title>Extensive microbial diversity within the chicken gut microbiome revealed by metagenomics and culture.</title>
        <authorList>
            <person name="Gilroy R."/>
            <person name="Ravi A."/>
            <person name="Getino M."/>
            <person name="Pursley I."/>
            <person name="Horton D.L."/>
            <person name="Alikhan N.F."/>
            <person name="Baker D."/>
            <person name="Gharbi K."/>
            <person name="Hall N."/>
            <person name="Watson M."/>
            <person name="Adriaenssens E.M."/>
            <person name="Foster-Nyarko E."/>
            <person name="Jarju S."/>
            <person name="Secka A."/>
            <person name="Antonio M."/>
            <person name="Oren A."/>
            <person name="Chaudhuri R.R."/>
            <person name="La Ragione R."/>
            <person name="Hildebrand F."/>
            <person name="Pallen M.J."/>
        </authorList>
    </citation>
    <scope>NUCLEOTIDE SEQUENCE</scope>
    <source>
        <strain evidence="1">CHK165-10780</strain>
    </source>
</reference>
<accession>A0A9D1CK68</accession>
<organism evidence="1 2">
    <name type="scientific">Candidatus Faecenecus gallistercoris</name>
    <dbReference type="NCBI Taxonomy" id="2840793"/>
    <lineage>
        <taxon>Bacteria</taxon>
        <taxon>Bacillati</taxon>
        <taxon>Bacillota</taxon>
        <taxon>Bacillota incertae sedis</taxon>
        <taxon>Candidatus Faecenecus</taxon>
    </lineage>
</organism>
<protein>
    <submittedName>
        <fullName evidence="1">YutD family protein</fullName>
    </submittedName>
</protein>
<dbReference type="Gene3D" id="3.50.4.20">
    <property type="match status" value="1"/>
</dbReference>
<proteinExistence type="predicted"/>
<dbReference type="InterPro" id="IPR009370">
    <property type="entry name" value="YutD-like"/>
</dbReference>
<gene>
    <name evidence="1" type="ORF">IAC85_01935</name>
</gene>
<dbReference type="AlphaFoldDB" id="A0A9D1CK68"/>
<dbReference type="InterPro" id="IPR038141">
    <property type="entry name" value="YutD-like_sf"/>
</dbReference>
<comment type="caution">
    <text evidence="1">The sequence shown here is derived from an EMBL/GenBank/DDBJ whole genome shotgun (WGS) entry which is preliminary data.</text>
</comment>
<reference evidence="1" key="1">
    <citation type="submission" date="2020-10" db="EMBL/GenBank/DDBJ databases">
        <authorList>
            <person name="Gilroy R."/>
        </authorList>
    </citation>
    <scope>NUCLEOTIDE SEQUENCE</scope>
    <source>
        <strain evidence="1">CHK165-10780</strain>
    </source>
</reference>
<evidence type="ECO:0000313" key="1">
    <source>
        <dbReference type="EMBL" id="HIQ64477.1"/>
    </source>
</evidence>
<sequence>MKKVTLNGKIYQLIENKSNCFNEEDVIPKFTEYFDTFDYVLGDYSYGKLRLKGFYDSTSNKKTKINDVSRWKEYVKSYCAYDCNYFLLKKEK</sequence>
<evidence type="ECO:0000313" key="2">
    <source>
        <dbReference type="Proteomes" id="UP000886725"/>
    </source>
</evidence>
<dbReference type="EMBL" id="DVFU01000038">
    <property type="protein sequence ID" value="HIQ64477.1"/>
    <property type="molecule type" value="Genomic_DNA"/>
</dbReference>
<dbReference type="Pfam" id="PF06265">
    <property type="entry name" value="YutD-like"/>
    <property type="match status" value="1"/>
</dbReference>
<dbReference type="Proteomes" id="UP000886725">
    <property type="component" value="Unassembled WGS sequence"/>
</dbReference>